<feature type="active site" evidence="6">
    <location>
        <position position="245"/>
    </location>
</feature>
<evidence type="ECO:0000313" key="11">
    <source>
        <dbReference type="Proteomes" id="UP000664203"/>
    </source>
</evidence>
<dbReference type="InterPro" id="IPR011856">
    <property type="entry name" value="tRNA_endonuc-like_dom_sf"/>
</dbReference>
<evidence type="ECO:0000256" key="7">
    <source>
        <dbReference type="SAM" id="MobiDB-lite"/>
    </source>
</evidence>
<gene>
    <name evidence="10" type="primary">SEN34</name>
    <name evidence="10" type="ORF">ALECFALPRED_000395</name>
</gene>
<feature type="domain" description="TSEN34 N-terminal" evidence="9">
    <location>
        <begin position="16"/>
        <end position="83"/>
    </location>
</feature>
<evidence type="ECO:0000259" key="9">
    <source>
        <dbReference type="Pfam" id="PF26577"/>
    </source>
</evidence>
<comment type="similarity">
    <text evidence="1 5">Belongs to the tRNA-intron endonuclease family.</text>
</comment>
<dbReference type="GO" id="GO:0000213">
    <property type="term" value="F:tRNA-intron lyase activity"/>
    <property type="evidence" value="ECO:0007669"/>
    <property type="project" value="UniProtKB-UniRule"/>
</dbReference>
<keyword evidence="10" id="KW-0255">Endonuclease</keyword>
<dbReference type="Pfam" id="PF26577">
    <property type="entry name" value="TSEN34_N"/>
    <property type="match status" value="1"/>
</dbReference>
<dbReference type="GO" id="GO:0003676">
    <property type="term" value="F:nucleic acid binding"/>
    <property type="evidence" value="ECO:0007669"/>
    <property type="project" value="InterPro"/>
</dbReference>
<keyword evidence="11" id="KW-1185">Reference proteome</keyword>
<comment type="function">
    <text evidence="4">Constitutes one of the two catalytic subunit of the tRNA-splicing endonuclease complex, a complex responsible for identification and cleavage of the splice sites in pre-tRNA. It cleaves pre-tRNA at the 5'- and 3'-splice sites to release the intron. The products are an intron and two tRNA half-molecules bearing 2',3'-cyclic phosphate and 5'-OH termini. There are no conserved sequences at the splice sites, but the intron is invariably located at the same site in the gene, placing the splice sites an invariant distance from the constant structural features of the tRNA body. It probably carries the active site for 3'-splice site cleavage.</text>
</comment>
<dbReference type="GO" id="GO:0000214">
    <property type="term" value="C:tRNA-intron endonuclease complex"/>
    <property type="evidence" value="ECO:0007669"/>
    <property type="project" value="UniProtKB-UniRule"/>
</dbReference>
<dbReference type="FunFam" id="3.40.1350.10:FF:000008">
    <property type="entry name" value="tRNA-splicing endonuclease subunit Sen34"/>
    <property type="match status" value="1"/>
</dbReference>
<dbReference type="Pfam" id="PF01974">
    <property type="entry name" value="tRNA_int_endo"/>
    <property type="match status" value="1"/>
</dbReference>
<keyword evidence="10" id="KW-0540">Nuclease</keyword>
<dbReference type="PANTHER" id="PTHR13070:SF0">
    <property type="entry name" value="TRNA-SPLICING ENDONUCLEASE SUBUNIT SEN34"/>
    <property type="match status" value="1"/>
</dbReference>
<feature type="domain" description="tRNA intron endonuclease catalytic" evidence="8">
    <location>
        <begin position="218"/>
        <end position="293"/>
    </location>
</feature>
<evidence type="ECO:0000256" key="4">
    <source>
        <dbReference type="ARBA" id="ARBA00059865"/>
    </source>
</evidence>
<dbReference type="PIRSF" id="PIRSF017250">
    <property type="entry name" value="tRNA_splic_SEN34"/>
    <property type="match status" value="1"/>
</dbReference>
<evidence type="ECO:0000256" key="3">
    <source>
        <dbReference type="ARBA" id="ARBA00023239"/>
    </source>
</evidence>
<sequence>MTAPTTPNLPLPVFQISQKVERYLLYDINVITWLRKNHNILGVLIGTLPQIPQQNVFLGLPLELQPEEARLLVESRLAYVVNDWKWHAKDLASTTAEQKEAFKADLRQEGARIAKDFESSKKSRTHKALKRIQGKTNTALAQRSSASPAPVEEEDTSEESLFGESLTRETTVTPFPEPSRVAEPDSKPWTSTPTTPYPLLSPPPSPGTQDLPKVNPSSYALFKHLHSLGYFLSPGIRFGCQFSVYPGDPLRFHSHFLTMSAEWDEEIDLLDLVGGGRLGTGVKKGWLIGGVEQMAQEGEGGKDSGEGPEEGVDGRGRVRTFCIEWGGM</sequence>
<feature type="active site" evidence="6">
    <location>
        <position position="253"/>
    </location>
</feature>
<feature type="compositionally biased region" description="Polar residues" evidence="7">
    <location>
        <begin position="134"/>
        <end position="147"/>
    </location>
</feature>
<dbReference type="CDD" id="cd22363">
    <property type="entry name" value="tRNA-intron_lyase_C"/>
    <property type="match status" value="1"/>
</dbReference>
<feature type="region of interest" description="Disordered" evidence="7">
    <location>
        <begin position="115"/>
        <end position="212"/>
    </location>
</feature>
<dbReference type="EMBL" id="CAJPDR010001042">
    <property type="protein sequence ID" value="CAF9943451.1"/>
    <property type="molecule type" value="Genomic_DNA"/>
</dbReference>
<feature type="compositionally biased region" description="Pro residues" evidence="7">
    <location>
        <begin position="195"/>
        <end position="206"/>
    </location>
</feature>
<evidence type="ECO:0000256" key="2">
    <source>
        <dbReference type="ARBA" id="ARBA00022694"/>
    </source>
</evidence>
<dbReference type="SUPFAM" id="SSF53032">
    <property type="entry name" value="tRNA-intron endonuclease catalytic domain-like"/>
    <property type="match status" value="1"/>
</dbReference>
<dbReference type="InterPro" id="IPR016690">
    <property type="entry name" value="TSEN34"/>
</dbReference>
<evidence type="ECO:0000256" key="6">
    <source>
        <dbReference type="PIRSR" id="PIRSR017250-50"/>
    </source>
</evidence>
<accession>A0A8H3J9Y8</accession>
<keyword evidence="3 5" id="KW-0456">Lyase</keyword>
<dbReference type="EC" id="4.6.1.16" evidence="5"/>
<dbReference type="Gene3D" id="3.40.1350.10">
    <property type="match status" value="1"/>
</dbReference>
<dbReference type="AlphaFoldDB" id="A0A8H3J9Y8"/>
<dbReference type="InterPro" id="IPR059049">
    <property type="entry name" value="TSEN34_N"/>
</dbReference>
<evidence type="ECO:0000256" key="1">
    <source>
        <dbReference type="ARBA" id="ARBA00008078"/>
    </source>
</evidence>
<evidence type="ECO:0000313" key="10">
    <source>
        <dbReference type="EMBL" id="CAF9943451.1"/>
    </source>
</evidence>
<name>A0A8H3J9Y8_9LECA</name>
<dbReference type="OrthoDB" id="48041at2759"/>
<proteinExistence type="inferred from homology"/>
<dbReference type="InterPro" id="IPR006676">
    <property type="entry name" value="tRNA_splic"/>
</dbReference>
<dbReference type="InterPro" id="IPR006677">
    <property type="entry name" value="tRNA_intron_Endonuc_cat-like"/>
</dbReference>
<keyword evidence="2 5" id="KW-0819">tRNA processing</keyword>
<feature type="active site" evidence="6">
    <location>
        <position position="284"/>
    </location>
</feature>
<dbReference type="InterPro" id="IPR036167">
    <property type="entry name" value="tRNA_intron_Endo_cat-like_sf"/>
</dbReference>
<evidence type="ECO:0000259" key="8">
    <source>
        <dbReference type="Pfam" id="PF01974"/>
    </source>
</evidence>
<reference evidence="10" key="1">
    <citation type="submission" date="2021-03" db="EMBL/GenBank/DDBJ databases">
        <authorList>
            <person name="Tagirdzhanova G."/>
        </authorList>
    </citation>
    <scope>NUCLEOTIDE SEQUENCE</scope>
</reference>
<dbReference type="PANTHER" id="PTHR13070">
    <property type="entry name" value="TRNA-SPLICING ENDONUCLEASE SUBUNIT SEN34-RELATED"/>
    <property type="match status" value="1"/>
</dbReference>
<protein>
    <recommendedName>
        <fullName evidence="5">tRNA-splicing endonuclease subunit Sen34</fullName>
        <ecNumber evidence="5">4.6.1.16</ecNumber>
    </recommendedName>
</protein>
<keyword evidence="10" id="KW-0378">Hydrolase</keyword>
<feature type="compositionally biased region" description="Basic residues" evidence="7">
    <location>
        <begin position="122"/>
        <end position="133"/>
    </location>
</feature>
<evidence type="ECO:0000256" key="5">
    <source>
        <dbReference type="PIRNR" id="PIRNR017250"/>
    </source>
</evidence>
<dbReference type="GO" id="GO:0000379">
    <property type="term" value="P:tRNA-type intron splice site recognition and cleavage"/>
    <property type="evidence" value="ECO:0007669"/>
    <property type="project" value="UniProtKB-UniRule"/>
</dbReference>
<dbReference type="Proteomes" id="UP000664203">
    <property type="component" value="Unassembled WGS sequence"/>
</dbReference>
<comment type="caution">
    <text evidence="10">The sequence shown here is derived from an EMBL/GenBank/DDBJ whole genome shotgun (WGS) entry which is preliminary data.</text>
</comment>
<organism evidence="10 11">
    <name type="scientific">Alectoria fallacina</name>
    <dbReference type="NCBI Taxonomy" id="1903189"/>
    <lineage>
        <taxon>Eukaryota</taxon>
        <taxon>Fungi</taxon>
        <taxon>Dikarya</taxon>
        <taxon>Ascomycota</taxon>
        <taxon>Pezizomycotina</taxon>
        <taxon>Lecanoromycetes</taxon>
        <taxon>OSLEUM clade</taxon>
        <taxon>Lecanoromycetidae</taxon>
        <taxon>Lecanorales</taxon>
        <taxon>Lecanorineae</taxon>
        <taxon>Parmeliaceae</taxon>
        <taxon>Alectoria</taxon>
    </lineage>
</organism>
<dbReference type="NCBIfam" id="TIGR00324">
    <property type="entry name" value="endA"/>
    <property type="match status" value="1"/>
</dbReference>